<protein>
    <recommendedName>
        <fullName evidence="2">DUF6249 domain-containing protein</fullName>
    </recommendedName>
</protein>
<dbReference type="EMBL" id="FNUV01000004">
    <property type="protein sequence ID" value="SEF86116.1"/>
    <property type="molecule type" value="Genomic_DNA"/>
</dbReference>
<feature type="transmembrane region" description="Helical" evidence="1">
    <location>
        <begin position="62"/>
        <end position="86"/>
    </location>
</feature>
<gene>
    <name evidence="3" type="ORF">SAMN05216354_1941</name>
</gene>
<keyword evidence="1" id="KW-1133">Transmembrane helix</keyword>
<accession>A0A1H5VGD7</accession>
<evidence type="ECO:0000313" key="4">
    <source>
        <dbReference type="Proteomes" id="UP000236735"/>
    </source>
</evidence>
<dbReference type="RefSeq" id="WP_091768647.1">
    <property type="nucleotide sequence ID" value="NZ_FNUV01000004.1"/>
</dbReference>
<feature type="transmembrane region" description="Helical" evidence="1">
    <location>
        <begin position="98"/>
        <end position="121"/>
    </location>
</feature>
<dbReference type="Pfam" id="PF19762">
    <property type="entry name" value="DUF6249"/>
    <property type="match status" value="1"/>
</dbReference>
<evidence type="ECO:0000256" key="1">
    <source>
        <dbReference type="SAM" id="Phobius"/>
    </source>
</evidence>
<feature type="domain" description="DUF6249" evidence="2">
    <location>
        <begin position="11"/>
        <end position="126"/>
    </location>
</feature>
<evidence type="ECO:0000259" key="2">
    <source>
        <dbReference type="Pfam" id="PF19762"/>
    </source>
</evidence>
<reference evidence="3 4" key="1">
    <citation type="submission" date="2016-10" db="EMBL/GenBank/DDBJ databases">
        <authorList>
            <person name="de Groot N.N."/>
        </authorList>
    </citation>
    <scope>NUCLEOTIDE SEQUENCE [LARGE SCALE GENOMIC DNA]</scope>
    <source>
        <strain evidence="3 4">AR32</strain>
    </source>
</reference>
<organism evidence="3 4">
    <name type="scientific">Xylanibacter ruminicola</name>
    <name type="common">Prevotella ruminicola</name>
    <dbReference type="NCBI Taxonomy" id="839"/>
    <lineage>
        <taxon>Bacteria</taxon>
        <taxon>Pseudomonadati</taxon>
        <taxon>Bacteroidota</taxon>
        <taxon>Bacteroidia</taxon>
        <taxon>Bacteroidales</taxon>
        <taxon>Prevotellaceae</taxon>
        <taxon>Xylanibacter</taxon>
    </lineage>
</organism>
<evidence type="ECO:0000313" key="3">
    <source>
        <dbReference type="EMBL" id="SEF86116.1"/>
    </source>
</evidence>
<keyword evidence="1" id="KW-0472">Membrane</keyword>
<sequence>MDWITAPLVCAIIFGCIYKVVELFVRKRERLMLINKITEISNTDFKGINLYNSGNKFTALRVGWLMLGAGCGFLFGFLINMMATYGQYASNFDNVWRYHSVVGGIVYVACICICGGIGLLLSYRAERKAEHPEEKKTDEFQV</sequence>
<dbReference type="InterPro" id="IPR046216">
    <property type="entry name" value="DUF6249"/>
</dbReference>
<name>A0A1H5VGD7_XYLRU</name>
<keyword evidence="1" id="KW-0812">Transmembrane</keyword>
<proteinExistence type="predicted"/>
<feature type="transmembrane region" description="Helical" evidence="1">
    <location>
        <begin position="6"/>
        <end position="25"/>
    </location>
</feature>
<dbReference type="AlphaFoldDB" id="A0A1H5VGD7"/>
<dbReference type="Proteomes" id="UP000236735">
    <property type="component" value="Unassembled WGS sequence"/>
</dbReference>